<accession>A0AB39BMU5</accession>
<reference evidence="1" key="1">
    <citation type="submission" date="2024-07" db="EMBL/GenBank/DDBJ databases">
        <title>Identification and characteristics of an arsenic-resistant bacterial isolate, which belongs to a novel species.</title>
        <authorList>
            <person name="Juszczyk A."/>
            <person name="Kowalczyk A."/>
            <person name="Was K."/>
            <person name="Kosowicz W."/>
            <person name="Budzyn A."/>
            <person name="Latowski D."/>
        </authorList>
    </citation>
    <scope>NUCLEOTIDE SEQUENCE</scope>
    <source>
        <strain evidence="1">As8PL</strain>
        <plasmid evidence="1">unnamed</plasmid>
    </source>
</reference>
<organism evidence="1">
    <name type="scientific">Alkalihalophilus sp. As8PL</name>
    <dbReference type="NCBI Taxonomy" id="3237103"/>
    <lineage>
        <taxon>Bacteria</taxon>
        <taxon>Bacillati</taxon>
        <taxon>Bacillota</taxon>
        <taxon>Bacilli</taxon>
        <taxon>Bacillales</taxon>
        <taxon>Bacillaceae</taxon>
        <taxon>Alkalihalophilus</taxon>
    </lineage>
</organism>
<proteinExistence type="predicted"/>
<dbReference type="SUPFAM" id="SSF110296">
    <property type="entry name" value="Oligoxyloglucan reducing end-specific cellobiohydrolase"/>
    <property type="match status" value="1"/>
</dbReference>
<name>A0AB39BMU5_9BACI</name>
<keyword evidence="1" id="KW-0614">Plasmid</keyword>
<sequence length="42" mass="4492">MLYLAVNPSNPDQIYAVTGDGTAAVTEDGGINWLKEKIIPSE</sequence>
<gene>
    <name evidence="1" type="ORF">AB3N04_00485</name>
</gene>
<protein>
    <recommendedName>
        <fullName evidence="2">Glycosyl hydrolase</fullName>
    </recommendedName>
</protein>
<dbReference type="AlphaFoldDB" id="A0AB39BMU5"/>
<geneLocation type="plasmid" evidence="1">
    <name>unnamed</name>
</geneLocation>
<dbReference type="RefSeq" id="WP_368502845.1">
    <property type="nucleotide sequence ID" value="NZ_CP162550.1"/>
</dbReference>
<dbReference type="EMBL" id="CP162550">
    <property type="protein sequence ID" value="XDI35230.1"/>
    <property type="molecule type" value="Genomic_DNA"/>
</dbReference>
<evidence type="ECO:0008006" key="2">
    <source>
        <dbReference type="Google" id="ProtNLM"/>
    </source>
</evidence>
<evidence type="ECO:0000313" key="1">
    <source>
        <dbReference type="EMBL" id="XDI35230.1"/>
    </source>
</evidence>